<proteinExistence type="predicted"/>
<protein>
    <submittedName>
        <fullName evidence="1">Uncharacterized protein</fullName>
    </submittedName>
</protein>
<dbReference type="EMBL" id="JYDH01001526">
    <property type="protein sequence ID" value="KRY24674.1"/>
    <property type="molecule type" value="Genomic_DNA"/>
</dbReference>
<comment type="caution">
    <text evidence="1">The sequence shown here is derived from an EMBL/GenBank/DDBJ whole genome shotgun (WGS) entry which is preliminary data.</text>
</comment>
<keyword evidence="2" id="KW-1185">Reference proteome</keyword>
<name>A0A0V1AIL2_TRISP</name>
<sequence length="31" mass="3820">MSAQWSEQWKNFLSWFGNAYKEGWISTKRRP</sequence>
<reference evidence="1 2" key="1">
    <citation type="submission" date="2015-01" db="EMBL/GenBank/DDBJ databases">
        <title>Evolution of Trichinella species and genotypes.</title>
        <authorList>
            <person name="Korhonen P.K."/>
            <person name="Edoardo P."/>
            <person name="Giuseppe L.R."/>
            <person name="Gasser R.B."/>
        </authorList>
    </citation>
    <scope>NUCLEOTIDE SEQUENCE [LARGE SCALE GENOMIC DNA]</scope>
    <source>
        <strain evidence="1">ISS3</strain>
    </source>
</reference>
<evidence type="ECO:0000313" key="1">
    <source>
        <dbReference type="EMBL" id="KRY24674.1"/>
    </source>
</evidence>
<dbReference type="Proteomes" id="UP000054776">
    <property type="component" value="Unassembled WGS sequence"/>
</dbReference>
<dbReference type="InParanoid" id="A0A0V1AIL2"/>
<accession>A0A0V1AIL2</accession>
<evidence type="ECO:0000313" key="2">
    <source>
        <dbReference type="Proteomes" id="UP000054776"/>
    </source>
</evidence>
<dbReference type="AlphaFoldDB" id="A0A0V1AIL2"/>
<gene>
    <name evidence="1" type="ORF">T01_8604</name>
</gene>
<organism evidence="1 2">
    <name type="scientific">Trichinella spiralis</name>
    <name type="common">Trichina worm</name>
    <dbReference type="NCBI Taxonomy" id="6334"/>
    <lineage>
        <taxon>Eukaryota</taxon>
        <taxon>Metazoa</taxon>
        <taxon>Ecdysozoa</taxon>
        <taxon>Nematoda</taxon>
        <taxon>Enoplea</taxon>
        <taxon>Dorylaimia</taxon>
        <taxon>Trichinellida</taxon>
        <taxon>Trichinellidae</taxon>
        <taxon>Trichinella</taxon>
    </lineage>
</organism>